<dbReference type="AlphaFoldDB" id="A0A0K1PTR6"/>
<organism evidence="1 2">
    <name type="scientific">Labilithrix luteola</name>
    <dbReference type="NCBI Taxonomy" id="1391654"/>
    <lineage>
        <taxon>Bacteria</taxon>
        <taxon>Pseudomonadati</taxon>
        <taxon>Myxococcota</taxon>
        <taxon>Polyangia</taxon>
        <taxon>Polyangiales</taxon>
        <taxon>Labilitrichaceae</taxon>
        <taxon>Labilithrix</taxon>
    </lineage>
</organism>
<keyword evidence="2" id="KW-1185">Reference proteome</keyword>
<protein>
    <recommendedName>
        <fullName evidence="3">YokE-like PH domain-containing protein</fullName>
    </recommendedName>
</protein>
<dbReference type="Proteomes" id="UP000064967">
    <property type="component" value="Chromosome"/>
</dbReference>
<evidence type="ECO:0000313" key="1">
    <source>
        <dbReference type="EMBL" id="AKU96925.1"/>
    </source>
</evidence>
<evidence type="ECO:0008006" key="3">
    <source>
        <dbReference type="Google" id="ProtNLM"/>
    </source>
</evidence>
<dbReference type="KEGG" id="llu:AKJ09_03589"/>
<gene>
    <name evidence="1" type="ORF">AKJ09_03589</name>
</gene>
<reference evidence="1 2" key="1">
    <citation type="submission" date="2015-08" db="EMBL/GenBank/DDBJ databases">
        <authorList>
            <person name="Babu N.S."/>
            <person name="Beckwith C.J."/>
            <person name="Beseler K.G."/>
            <person name="Brison A."/>
            <person name="Carone J.V."/>
            <person name="Caskin T.P."/>
            <person name="Diamond M."/>
            <person name="Durham M.E."/>
            <person name="Foxe J.M."/>
            <person name="Go M."/>
            <person name="Henderson B.A."/>
            <person name="Jones I.B."/>
            <person name="McGettigan J.A."/>
            <person name="Micheletti S.J."/>
            <person name="Nasrallah M.E."/>
            <person name="Ortiz D."/>
            <person name="Piller C.R."/>
            <person name="Privatt S.R."/>
            <person name="Schneider S.L."/>
            <person name="Sharp S."/>
            <person name="Smith T.C."/>
            <person name="Stanton J.D."/>
            <person name="Ullery H.E."/>
            <person name="Wilson R.J."/>
            <person name="Serrano M.G."/>
            <person name="Buck G."/>
            <person name="Lee V."/>
            <person name="Wang Y."/>
            <person name="Carvalho R."/>
            <person name="Voegtly L."/>
            <person name="Shi R."/>
            <person name="Duckworth R."/>
            <person name="Johnson A."/>
            <person name="Loviza R."/>
            <person name="Walstead R."/>
            <person name="Shah Z."/>
            <person name="Kiflezghi M."/>
            <person name="Wade K."/>
            <person name="Ball S.L."/>
            <person name="Bradley K.W."/>
            <person name="Asai D.J."/>
            <person name="Bowman C.A."/>
            <person name="Russell D.A."/>
            <person name="Pope W.H."/>
            <person name="Jacobs-Sera D."/>
            <person name="Hendrix R.W."/>
            <person name="Hatfull G.F."/>
        </authorList>
    </citation>
    <scope>NUCLEOTIDE SEQUENCE [LARGE SCALE GENOMIC DNA]</scope>
    <source>
        <strain evidence="1 2">DSM 27648</strain>
    </source>
</reference>
<evidence type="ECO:0000313" key="2">
    <source>
        <dbReference type="Proteomes" id="UP000064967"/>
    </source>
</evidence>
<dbReference type="RefSeq" id="WP_146648146.1">
    <property type="nucleotide sequence ID" value="NZ_CP012333.1"/>
</dbReference>
<accession>A0A0K1PTR6</accession>
<name>A0A0K1PTR6_9BACT</name>
<dbReference type="EMBL" id="CP012333">
    <property type="protein sequence ID" value="AKU96925.1"/>
    <property type="molecule type" value="Genomic_DNA"/>
</dbReference>
<proteinExistence type="predicted"/>
<dbReference type="STRING" id="1391654.AKJ09_03589"/>
<sequence>MSLRYSDLHLQILVRGLLDPGEHLTGHAIAVRNPWYGLGFLSKQYLLVSTDRRLLVLEHERSFLYTTFVLSKVESYLWANVEELQLRGLLAKRVRLVARTANAVHKLVMHVPAWFAAVRDNGRSVRAVVATFQAQRALAPGSSPNRALPATSFSM</sequence>